<accession>E8R0Q8</accession>
<keyword evidence="1" id="KW-0812">Transmembrane</keyword>
<protein>
    <submittedName>
        <fullName evidence="2">Uncharacterized protein</fullName>
    </submittedName>
</protein>
<dbReference type="KEGG" id="ipa:Isop_0651"/>
<feature type="transmembrane region" description="Helical" evidence="1">
    <location>
        <begin position="44"/>
        <end position="63"/>
    </location>
</feature>
<reference key="1">
    <citation type="submission" date="2010-11" db="EMBL/GenBank/DDBJ databases">
        <title>The complete sequence of chromosome of Isophaera pallida ATCC 43644.</title>
        <authorList>
            <consortium name="US DOE Joint Genome Institute (JGI-PGF)"/>
            <person name="Lucas S."/>
            <person name="Copeland A."/>
            <person name="Lapidus A."/>
            <person name="Bruce D."/>
            <person name="Goodwin L."/>
            <person name="Pitluck S."/>
            <person name="Kyrpides N."/>
            <person name="Mavromatis K."/>
            <person name="Pagani I."/>
            <person name="Ivanova N."/>
            <person name="Saunders E."/>
            <person name="Brettin T."/>
            <person name="Detter J.C."/>
            <person name="Han C."/>
            <person name="Tapia R."/>
            <person name="Land M."/>
            <person name="Hauser L."/>
            <person name="Markowitz V."/>
            <person name="Cheng J.-F."/>
            <person name="Hugenholtz P."/>
            <person name="Woyke T."/>
            <person name="Wu D."/>
            <person name="Eisen J.A."/>
        </authorList>
    </citation>
    <scope>NUCLEOTIDE SEQUENCE</scope>
    <source>
        <strain>ATCC 43644</strain>
    </source>
</reference>
<name>E8R0Q8_ISOPI</name>
<feature type="transmembrane region" description="Helical" evidence="1">
    <location>
        <begin position="16"/>
        <end position="37"/>
    </location>
</feature>
<reference evidence="2 3" key="2">
    <citation type="journal article" date="2011" name="Stand. Genomic Sci.">
        <title>Complete genome sequence of Isosphaera pallida type strain (IS1B).</title>
        <authorList>
            <consortium name="US DOE Joint Genome Institute (JGI-PGF)"/>
            <person name="Goker M."/>
            <person name="Cleland D."/>
            <person name="Saunders E."/>
            <person name="Lapidus A."/>
            <person name="Nolan M."/>
            <person name="Lucas S."/>
            <person name="Hammon N."/>
            <person name="Deshpande S."/>
            <person name="Cheng J.F."/>
            <person name="Tapia R."/>
            <person name="Han C."/>
            <person name="Goodwin L."/>
            <person name="Pitluck S."/>
            <person name="Liolios K."/>
            <person name="Pagani I."/>
            <person name="Ivanova N."/>
            <person name="Mavromatis K."/>
            <person name="Pati A."/>
            <person name="Chen A."/>
            <person name="Palaniappan K."/>
            <person name="Land M."/>
            <person name="Hauser L."/>
            <person name="Chang Y.J."/>
            <person name="Jeffries C.D."/>
            <person name="Detter J.C."/>
            <person name="Beck B."/>
            <person name="Woyke T."/>
            <person name="Bristow J."/>
            <person name="Eisen J.A."/>
            <person name="Markowitz V."/>
            <person name="Hugenholtz P."/>
            <person name="Kyrpides N.C."/>
            <person name="Klenk H.P."/>
        </authorList>
    </citation>
    <scope>NUCLEOTIDE SEQUENCE [LARGE SCALE GENOMIC DNA]</scope>
    <source>
        <strain evidence="3">ATCC 43644 / DSM 9630 / IS1B</strain>
    </source>
</reference>
<sequence>MSHPVGSLAVMGFEKALSYMSIVIAALVITLFLADLVTGVFGSYYVMDALFIIGAALVLWQGIETVRELR</sequence>
<gene>
    <name evidence="2" type="ordered locus">Isop_0651</name>
</gene>
<dbReference type="InParanoid" id="E8R0Q8"/>
<evidence type="ECO:0000313" key="3">
    <source>
        <dbReference type="Proteomes" id="UP000008631"/>
    </source>
</evidence>
<dbReference type="RefSeq" id="WP_013563532.1">
    <property type="nucleotide sequence ID" value="NC_014962.1"/>
</dbReference>
<evidence type="ECO:0000256" key="1">
    <source>
        <dbReference type="SAM" id="Phobius"/>
    </source>
</evidence>
<dbReference type="STRING" id="575540.Isop_0651"/>
<evidence type="ECO:0000313" key="2">
    <source>
        <dbReference type="EMBL" id="ADV61243.1"/>
    </source>
</evidence>
<dbReference type="EMBL" id="CP002353">
    <property type="protein sequence ID" value="ADV61243.1"/>
    <property type="molecule type" value="Genomic_DNA"/>
</dbReference>
<keyword evidence="1" id="KW-1133">Transmembrane helix</keyword>
<dbReference type="OrthoDB" id="288074at2"/>
<keyword evidence="1" id="KW-0472">Membrane</keyword>
<dbReference type="Proteomes" id="UP000008631">
    <property type="component" value="Chromosome"/>
</dbReference>
<proteinExistence type="predicted"/>
<keyword evidence="3" id="KW-1185">Reference proteome</keyword>
<organism evidence="2 3">
    <name type="scientific">Isosphaera pallida (strain ATCC 43644 / DSM 9630 / IS1B)</name>
    <dbReference type="NCBI Taxonomy" id="575540"/>
    <lineage>
        <taxon>Bacteria</taxon>
        <taxon>Pseudomonadati</taxon>
        <taxon>Planctomycetota</taxon>
        <taxon>Planctomycetia</taxon>
        <taxon>Isosphaerales</taxon>
        <taxon>Isosphaeraceae</taxon>
        <taxon>Isosphaera</taxon>
    </lineage>
</organism>
<dbReference type="AlphaFoldDB" id="E8R0Q8"/>
<dbReference type="HOGENOM" id="CLU_2939317_0_0_0"/>